<dbReference type="EMBL" id="JAPFFF010000042">
    <property type="protein sequence ID" value="KAK8841110.1"/>
    <property type="molecule type" value="Genomic_DNA"/>
</dbReference>
<gene>
    <name evidence="3" type="ORF">M9Y10_027310</name>
</gene>
<evidence type="ECO:0000313" key="4">
    <source>
        <dbReference type="Proteomes" id="UP001470230"/>
    </source>
</evidence>
<dbReference type="Proteomes" id="UP001470230">
    <property type="component" value="Unassembled WGS sequence"/>
</dbReference>
<evidence type="ECO:0000256" key="2">
    <source>
        <dbReference type="SAM" id="MobiDB-lite"/>
    </source>
</evidence>
<evidence type="ECO:0000256" key="1">
    <source>
        <dbReference type="SAM" id="Coils"/>
    </source>
</evidence>
<reference evidence="3 4" key="1">
    <citation type="submission" date="2024-04" db="EMBL/GenBank/DDBJ databases">
        <title>Tritrichomonas musculus Genome.</title>
        <authorList>
            <person name="Alves-Ferreira E."/>
            <person name="Grigg M."/>
            <person name="Lorenzi H."/>
            <person name="Galac M."/>
        </authorList>
    </citation>
    <scope>NUCLEOTIDE SEQUENCE [LARGE SCALE GENOMIC DNA]</scope>
    <source>
        <strain evidence="3 4">EAF2021</strain>
    </source>
</reference>
<proteinExistence type="predicted"/>
<protein>
    <submittedName>
        <fullName evidence="3">Uncharacterized protein</fullName>
    </submittedName>
</protein>
<feature type="coiled-coil region" evidence="1">
    <location>
        <begin position="382"/>
        <end position="416"/>
    </location>
</feature>
<accession>A0ABR2H4L1</accession>
<feature type="compositionally biased region" description="Low complexity" evidence="2">
    <location>
        <begin position="161"/>
        <end position="175"/>
    </location>
</feature>
<organism evidence="3 4">
    <name type="scientific">Tritrichomonas musculus</name>
    <dbReference type="NCBI Taxonomy" id="1915356"/>
    <lineage>
        <taxon>Eukaryota</taxon>
        <taxon>Metamonada</taxon>
        <taxon>Parabasalia</taxon>
        <taxon>Tritrichomonadida</taxon>
        <taxon>Tritrichomonadidae</taxon>
        <taxon>Tritrichomonas</taxon>
    </lineage>
</organism>
<name>A0ABR2H4L1_9EUKA</name>
<feature type="region of interest" description="Disordered" evidence="2">
    <location>
        <begin position="135"/>
        <end position="181"/>
    </location>
</feature>
<keyword evidence="1" id="KW-0175">Coiled coil</keyword>
<evidence type="ECO:0000313" key="3">
    <source>
        <dbReference type="EMBL" id="KAK8841110.1"/>
    </source>
</evidence>
<feature type="coiled-coil region" evidence="1">
    <location>
        <begin position="211"/>
        <end position="238"/>
    </location>
</feature>
<comment type="caution">
    <text evidence="3">The sequence shown here is derived from an EMBL/GenBank/DDBJ whole genome shotgun (WGS) entry which is preliminary data.</text>
</comment>
<feature type="compositionally biased region" description="Polar residues" evidence="2">
    <location>
        <begin position="151"/>
        <end position="160"/>
    </location>
</feature>
<sequence length="497" mass="58485">MDELQKNAILQEFYKKINPTAEAISIFIDEYGFNEREKNSLLKIHTSFQSSIREFEKTISNNQPPNTIILIANAINNEFTRLIKQINHFLAKNQDNAEIPTIVLKVQSNILKFNNFLSKTLNSIPLTEDREKNINKGDKLSKKKERSRKSTINSKSSKIANSDSDLNTNLNSNSNKDQKQNTKLLTNTINLSKENNTDFDQKADSQTNILLTNVINERENLLNQIQFLNSELKSCNSRTILLISKLSNLTNESSKWTQSYITESYEDYDQELFKILSEHKKELQSRIKKLSNSNNSISFQIENEIEKMHQITRNYKMQEDVFNKNIYSLIHLNSEYRSKKASLDKQYFDSNMEIHDLREMFKMEEKSTINSTNRLSYMTEQISSVEESNENFRKKIQFYQEKSNEIENDIQLMKSKKTTSKIEILYQQMLDEETSLFRTSQEYEKIVNSTIPNLKYKLNKISEEVKHLADLNKKEREESELINLLYLKKQIFNTFRF</sequence>
<keyword evidence="4" id="KW-1185">Reference proteome</keyword>